<sequence>MARKLFDTIKAGTPSPIVSDSYPSAGDELGQPRNRSARALRGGLLEMSANSVRDLDPSSIIEDGPKDRLALEVEGIQALAESIRQHGQQVPILVRPTSEPDRYRVVYGRRRLAAARLAGVPVKALVRSLDDTASIVAQGQENSLRLNPSFIEKAIFVGALRDAGYESGTIQDALGISRQALSLLSIVQQAIPLTVIEAIGPAHDIGRRRWMELADLARESSTDLLAALSKAQPRLSKELSSDRRFEIVLAASKTKPTAHAADKTSDEMIAAADGTRLGRVKRTGQDVLLAFSGKGAPEFCAWVEENADTLMQELHSKWLNRQKPSE</sequence>
<dbReference type="InterPro" id="IPR050336">
    <property type="entry name" value="Chromosome_partition/occlusion"/>
</dbReference>
<dbReference type="AlphaFoldDB" id="A0A844HTS8"/>
<name>A0A844HTS8_9RHOB</name>
<dbReference type="PANTHER" id="PTHR33375">
    <property type="entry name" value="CHROMOSOME-PARTITIONING PROTEIN PARB-RELATED"/>
    <property type="match status" value="1"/>
</dbReference>
<protein>
    <submittedName>
        <fullName evidence="3">Plasmid partitioning protein RepB</fullName>
    </submittedName>
</protein>
<dbReference type="InterPro" id="IPR036086">
    <property type="entry name" value="ParB/Sulfiredoxin_sf"/>
</dbReference>
<dbReference type="InterPro" id="IPR003115">
    <property type="entry name" value="ParB_N"/>
</dbReference>
<dbReference type="CDD" id="cd16405">
    <property type="entry name" value="RepB_like_N"/>
    <property type="match status" value="1"/>
</dbReference>
<evidence type="ECO:0000256" key="1">
    <source>
        <dbReference type="ARBA" id="ARBA00006295"/>
    </source>
</evidence>
<dbReference type="PANTHER" id="PTHR33375:SF1">
    <property type="entry name" value="CHROMOSOME-PARTITIONING PROTEIN PARB-RELATED"/>
    <property type="match status" value="1"/>
</dbReference>
<dbReference type="InterPro" id="IPR017819">
    <property type="entry name" value="Plasmid_partition_RepB"/>
</dbReference>
<dbReference type="Gene3D" id="3.90.1530.30">
    <property type="match status" value="1"/>
</dbReference>
<dbReference type="InterPro" id="IPR011111">
    <property type="entry name" value="Plasmid_RepB"/>
</dbReference>
<comment type="caution">
    <text evidence="3">The sequence shown here is derived from an EMBL/GenBank/DDBJ whole genome shotgun (WGS) entry which is preliminary data.</text>
</comment>
<dbReference type="GO" id="GO:0003677">
    <property type="term" value="F:DNA binding"/>
    <property type="evidence" value="ECO:0007669"/>
    <property type="project" value="InterPro"/>
</dbReference>
<evidence type="ECO:0000313" key="4">
    <source>
        <dbReference type="Proteomes" id="UP000449846"/>
    </source>
</evidence>
<dbReference type="InterPro" id="IPR004437">
    <property type="entry name" value="ParB/RepB/Spo0J"/>
</dbReference>
<dbReference type="SUPFAM" id="SSF110849">
    <property type="entry name" value="ParB/Sulfiredoxin"/>
    <property type="match status" value="1"/>
</dbReference>
<evidence type="ECO:0000259" key="2">
    <source>
        <dbReference type="SMART" id="SM00470"/>
    </source>
</evidence>
<dbReference type="EMBL" id="WMIG01000019">
    <property type="protein sequence ID" value="MTH61737.1"/>
    <property type="molecule type" value="Genomic_DNA"/>
</dbReference>
<dbReference type="OrthoDB" id="7908920at2"/>
<dbReference type="NCBIfam" id="TIGR00180">
    <property type="entry name" value="parB_part"/>
    <property type="match status" value="1"/>
</dbReference>
<dbReference type="Proteomes" id="UP000449846">
    <property type="component" value="Unassembled WGS sequence"/>
</dbReference>
<keyword evidence="4" id="KW-1185">Reference proteome</keyword>
<gene>
    <name evidence="3" type="primary">repB</name>
    <name evidence="3" type="ORF">GL300_21250</name>
</gene>
<dbReference type="Pfam" id="PF07506">
    <property type="entry name" value="RepB"/>
    <property type="match status" value="1"/>
</dbReference>
<dbReference type="SMART" id="SM00470">
    <property type="entry name" value="ParB"/>
    <property type="match status" value="1"/>
</dbReference>
<comment type="similarity">
    <text evidence="1">Belongs to the ParB family.</text>
</comment>
<feature type="domain" description="ParB-like N-terminal" evidence="2">
    <location>
        <begin position="53"/>
        <end position="143"/>
    </location>
</feature>
<reference evidence="3 4" key="1">
    <citation type="submission" date="2019-11" db="EMBL/GenBank/DDBJ databases">
        <authorList>
            <person name="Dong K."/>
        </authorList>
    </citation>
    <scope>NUCLEOTIDE SEQUENCE [LARGE SCALE GENOMIC DNA]</scope>
    <source>
        <strain evidence="3 4">NBRC 112902</strain>
    </source>
</reference>
<dbReference type="Pfam" id="PF02195">
    <property type="entry name" value="ParB_N"/>
    <property type="match status" value="1"/>
</dbReference>
<evidence type="ECO:0000313" key="3">
    <source>
        <dbReference type="EMBL" id="MTH61737.1"/>
    </source>
</evidence>
<accession>A0A844HTS8</accession>
<dbReference type="GO" id="GO:0007059">
    <property type="term" value="P:chromosome segregation"/>
    <property type="evidence" value="ECO:0007669"/>
    <property type="project" value="TreeGrafter"/>
</dbReference>
<proteinExistence type="inferred from homology"/>
<organism evidence="3 4">
    <name type="scientific">Paracoccus litorisediminis</name>
    <dbReference type="NCBI Taxonomy" id="2006130"/>
    <lineage>
        <taxon>Bacteria</taxon>
        <taxon>Pseudomonadati</taxon>
        <taxon>Pseudomonadota</taxon>
        <taxon>Alphaproteobacteria</taxon>
        <taxon>Rhodobacterales</taxon>
        <taxon>Paracoccaceae</taxon>
        <taxon>Paracoccus</taxon>
    </lineage>
</organism>
<dbReference type="NCBIfam" id="TIGR03454">
    <property type="entry name" value="partition_RepB"/>
    <property type="match status" value="1"/>
</dbReference>
<dbReference type="RefSeq" id="WP_155041690.1">
    <property type="nucleotide sequence ID" value="NZ_WMIG01000019.1"/>
</dbReference>
<dbReference type="GO" id="GO:0005694">
    <property type="term" value="C:chromosome"/>
    <property type="evidence" value="ECO:0007669"/>
    <property type="project" value="TreeGrafter"/>
</dbReference>
<dbReference type="InterPro" id="IPR037972">
    <property type="entry name" value="RepB_N"/>
</dbReference>